<dbReference type="AlphaFoldDB" id="A0A1W6ZL62"/>
<gene>
    <name evidence="2" type="ORF">CAK95_02420</name>
</gene>
<feature type="signal peptide" evidence="1">
    <location>
        <begin position="1"/>
        <end position="27"/>
    </location>
</feature>
<reference evidence="2 3" key="1">
    <citation type="submission" date="2017-05" db="EMBL/GenBank/DDBJ databases">
        <title>Full genome sequence of Pseudorhodoplanes sinuspersici.</title>
        <authorList>
            <person name="Dastgheib S.M.M."/>
            <person name="Shavandi M."/>
            <person name="Tirandaz H."/>
        </authorList>
    </citation>
    <scope>NUCLEOTIDE SEQUENCE [LARGE SCALE GENOMIC DNA]</scope>
    <source>
        <strain evidence="2 3">RIPI110</strain>
    </source>
</reference>
<dbReference type="KEGG" id="psin:CAK95_02420"/>
<feature type="chain" id="PRO_5013230129" description="DUF2946 domain-containing protein" evidence="1">
    <location>
        <begin position="28"/>
        <end position="130"/>
    </location>
</feature>
<evidence type="ECO:0000313" key="3">
    <source>
        <dbReference type="Proteomes" id="UP000194137"/>
    </source>
</evidence>
<dbReference type="Proteomes" id="UP000194137">
    <property type="component" value="Chromosome"/>
</dbReference>
<keyword evidence="1" id="KW-0732">Signal</keyword>
<dbReference type="EMBL" id="CP021112">
    <property type="protein sequence ID" value="ARP98062.1"/>
    <property type="molecule type" value="Genomic_DNA"/>
</dbReference>
<accession>A0A1W6ZL62</accession>
<dbReference type="STRING" id="1235591.CAK95_02420"/>
<evidence type="ECO:0000256" key="1">
    <source>
        <dbReference type="SAM" id="SignalP"/>
    </source>
</evidence>
<evidence type="ECO:0008006" key="4">
    <source>
        <dbReference type="Google" id="ProtNLM"/>
    </source>
</evidence>
<name>A0A1W6ZL62_9HYPH</name>
<organism evidence="2 3">
    <name type="scientific">Pseudorhodoplanes sinuspersici</name>
    <dbReference type="NCBI Taxonomy" id="1235591"/>
    <lineage>
        <taxon>Bacteria</taxon>
        <taxon>Pseudomonadati</taxon>
        <taxon>Pseudomonadota</taxon>
        <taxon>Alphaproteobacteria</taxon>
        <taxon>Hyphomicrobiales</taxon>
        <taxon>Pseudorhodoplanes</taxon>
    </lineage>
</organism>
<protein>
    <recommendedName>
        <fullName evidence="4">DUF2946 domain-containing protein</fullName>
    </recommendedName>
</protein>
<sequence length="130" mass="13480">MTKAVRIRAALVLAILFGVCTISPSLALAFADGTATVHCLTDDHHGTAKAQAETKPHNHSSLNQVDADQTDDAAPGNCCGVFCLTALSAPHLPAIGPQINASSPYPPLQDIVTGSHPGRINRPPIVSLPM</sequence>
<keyword evidence="3" id="KW-1185">Reference proteome</keyword>
<evidence type="ECO:0000313" key="2">
    <source>
        <dbReference type="EMBL" id="ARP98062.1"/>
    </source>
</evidence>
<proteinExistence type="predicted"/>